<dbReference type="Proteomes" id="UP000269721">
    <property type="component" value="Unassembled WGS sequence"/>
</dbReference>
<keyword evidence="4" id="KW-1185">Reference proteome</keyword>
<protein>
    <recommendedName>
        <fullName evidence="2">Protein NO VEIN C-terminal domain-containing protein</fullName>
    </recommendedName>
</protein>
<dbReference type="OrthoDB" id="1262810at2759"/>
<feature type="region of interest" description="Disordered" evidence="1">
    <location>
        <begin position="19"/>
        <end position="50"/>
    </location>
</feature>
<dbReference type="AlphaFoldDB" id="A0A4P9WNI5"/>
<organism evidence="3 4">
    <name type="scientific">Blyttiomyces helicus</name>
    <dbReference type="NCBI Taxonomy" id="388810"/>
    <lineage>
        <taxon>Eukaryota</taxon>
        <taxon>Fungi</taxon>
        <taxon>Fungi incertae sedis</taxon>
        <taxon>Chytridiomycota</taxon>
        <taxon>Chytridiomycota incertae sedis</taxon>
        <taxon>Chytridiomycetes</taxon>
        <taxon>Chytridiomycetes incertae sedis</taxon>
        <taxon>Blyttiomyces</taxon>
    </lineage>
</organism>
<accession>A0A4P9WNI5</accession>
<dbReference type="Pfam" id="PF13020">
    <property type="entry name" value="NOV_C"/>
    <property type="match status" value="1"/>
</dbReference>
<feature type="compositionally biased region" description="Polar residues" evidence="1">
    <location>
        <begin position="376"/>
        <end position="385"/>
    </location>
</feature>
<evidence type="ECO:0000313" key="4">
    <source>
        <dbReference type="Proteomes" id="UP000269721"/>
    </source>
</evidence>
<gene>
    <name evidence="3" type="ORF">BDK51DRAFT_40985</name>
</gene>
<feature type="compositionally biased region" description="Basic and acidic residues" evidence="1">
    <location>
        <begin position="316"/>
        <end position="334"/>
    </location>
</feature>
<feature type="compositionally biased region" description="Low complexity" evidence="1">
    <location>
        <begin position="29"/>
        <end position="43"/>
    </location>
</feature>
<evidence type="ECO:0000256" key="1">
    <source>
        <dbReference type="SAM" id="MobiDB-lite"/>
    </source>
</evidence>
<feature type="compositionally biased region" description="Basic and acidic residues" evidence="1">
    <location>
        <begin position="407"/>
        <end position="422"/>
    </location>
</feature>
<evidence type="ECO:0000259" key="2">
    <source>
        <dbReference type="Pfam" id="PF13020"/>
    </source>
</evidence>
<reference evidence="4" key="1">
    <citation type="journal article" date="2018" name="Nat. Microbiol.">
        <title>Leveraging single-cell genomics to expand the fungal tree of life.</title>
        <authorList>
            <person name="Ahrendt S.R."/>
            <person name="Quandt C.A."/>
            <person name="Ciobanu D."/>
            <person name="Clum A."/>
            <person name="Salamov A."/>
            <person name="Andreopoulos B."/>
            <person name="Cheng J.F."/>
            <person name="Woyke T."/>
            <person name="Pelin A."/>
            <person name="Henrissat B."/>
            <person name="Reynolds N.K."/>
            <person name="Benny G.L."/>
            <person name="Smith M.E."/>
            <person name="James T.Y."/>
            <person name="Grigoriev I.V."/>
        </authorList>
    </citation>
    <scope>NUCLEOTIDE SEQUENCE [LARGE SCALE GENOMIC DNA]</scope>
</reference>
<evidence type="ECO:0000313" key="3">
    <source>
        <dbReference type="EMBL" id="RKO94524.1"/>
    </source>
</evidence>
<feature type="domain" description="Protein NO VEIN C-terminal" evidence="2">
    <location>
        <begin position="479"/>
        <end position="595"/>
    </location>
</feature>
<dbReference type="InterPro" id="IPR024975">
    <property type="entry name" value="NOV_C"/>
</dbReference>
<proteinExistence type="predicted"/>
<name>A0A4P9WNI5_9FUNG</name>
<dbReference type="EMBL" id="KZ993874">
    <property type="protein sequence ID" value="RKO94524.1"/>
    <property type="molecule type" value="Genomic_DNA"/>
</dbReference>
<sequence length="622" mass="66856">MDDGSSGAAGEAKYRVAQACGEPSHLKTPAVRAPRSSASPHPSLTARQSHAGPMDITILRDHMHNTDIGFCAASPTSGGGDGQGGLLNQQLVHLVTLIRNHVINKNDPCPLCERDYGCTPAPAHFGWVARDTFHGVHRQHVYLRRPRRLGNAVKRVYFGRIGEDWRCRGANAGVALLLRGARHLRLRRPTTDELNPGWRGGGGRDGGVVAGGLEAADLVMEVVDCELPDFDVIVSPVASELEVVSGSVSPAASLSSRITARPPASDAYTEPTELILINDEYEEGEYEEGGARFGGLAGETSARRGSGGGAAGSIIEDVKGQSERTGMKGKEHARGGSAGASTQKKMSRIIGRTLVERDSDVTGSTGAASVDGTATADPTSLTAQRQTRESGMRLTGGDAGVKRKRSPDRVEQRPSSEMDLHATTDASSSTNNLIPPRPTIPKRPGGEVPIDTRRPRSNQRISEAARRVTGKVGEHIAARYYQEVVLPQQKDKNLYIHWANETMETGLHFDIILASKAPVVQKPGQRLLMDVSPRAAEHALFCRIPPEHVVEFEVKATAFSKKINYEISENESKIALELGERYTIMRVFNVQPGSGTDPVEIFRIEIIKNPAALGVMGGPFNG</sequence>
<feature type="region of interest" description="Disordered" evidence="1">
    <location>
        <begin position="290"/>
        <end position="460"/>
    </location>
</feature>
<feature type="compositionally biased region" description="Polar residues" evidence="1">
    <location>
        <begin position="424"/>
        <end position="433"/>
    </location>
</feature>